<proteinExistence type="predicted"/>
<dbReference type="InterPro" id="IPR045607">
    <property type="entry name" value="DUF6452"/>
</dbReference>
<evidence type="ECO:0000313" key="1">
    <source>
        <dbReference type="EMBL" id="QHT68656.1"/>
    </source>
</evidence>
<dbReference type="KEGG" id="rhoz:GXP67_19400"/>
<dbReference type="Pfam" id="PF20050">
    <property type="entry name" value="DUF6452"/>
    <property type="match status" value="1"/>
</dbReference>
<name>A0A6C0GKT7_9BACT</name>
<sequence length="171" mass="19543">MRFTPLFLRTSCWLLVIFVFLNACVGEECETVSDPVMRVSFARFIDAERTEEQAVTVAFKHIYGIGANPQPPRKDDSLVRSKAAIAGLRIPLSQVNDMSTFVFVRDSLANDTIFFTYTRKPYFRSQACGFEMEFENLRVIKHSRQNIDTVLVTQPSVNAQNNNANVKIYFD</sequence>
<dbReference type="Proteomes" id="UP000480178">
    <property type="component" value="Chromosome"/>
</dbReference>
<protein>
    <submittedName>
        <fullName evidence="1">Uncharacterized protein</fullName>
    </submittedName>
</protein>
<keyword evidence="2" id="KW-1185">Reference proteome</keyword>
<gene>
    <name evidence="1" type="ORF">GXP67_19400</name>
</gene>
<dbReference type="EMBL" id="CP048222">
    <property type="protein sequence ID" value="QHT68656.1"/>
    <property type="molecule type" value="Genomic_DNA"/>
</dbReference>
<accession>A0A6C0GKT7</accession>
<dbReference type="RefSeq" id="WP_162444667.1">
    <property type="nucleotide sequence ID" value="NZ_CP048222.1"/>
</dbReference>
<evidence type="ECO:0000313" key="2">
    <source>
        <dbReference type="Proteomes" id="UP000480178"/>
    </source>
</evidence>
<organism evidence="1 2">
    <name type="scientific">Rhodocytophaga rosea</name>
    <dbReference type="NCBI Taxonomy" id="2704465"/>
    <lineage>
        <taxon>Bacteria</taxon>
        <taxon>Pseudomonadati</taxon>
        <taxon>Bacteroidota</taxon>
        <taxon>Cytophagia</taxon>
        <taxon>Cytophagales</taxon>
        <taxon>Rhodocytophagaceae</taxon>
        <taxon>Rhodocytophaga</taxon>
    </lineage>
</organism>
<reference evidence="1 2" key="1">
    <citation type="submission" date="2020-01" db="EMBL/GenBank/DDBJ databases">
        <authorList>
            <person name="Kim M.K."/>
        </authorList>
    </citation>
    <scope>NUCLEOTIDE SEQUENCE [LARGE SCALE GENOMIC DNA]</scope>
    <source>
        <strain evidence="1 2">172606-1</strain>
    </source>
</reference>
<dbReference type="AlphaFoldDB" id="A0A6C0GKT7"/>